<dbReference type="GO" id="GO:0002949">
    <property type="term" value="P:tRNA threonylcarbamoyladenosine modification"/>
    <property type="evidence" value="ECO:0007669"/>
    <property type="project" value="InterPro"/>
</dbReference>
<dbReference type="InterPro" id="IPR022496">
    <property type="entry name" value="T6A_TsaB"/>
</dbReference>
<dbReference type="InterPro" id="IPR043129">
    <property type="entry name" value="ATPase_NBD"/>
</dbReference>
<evidence type="ECO:0000313" key="2">
    <source>
        <dbReference type="EMBL" id="HIX50486.1"/>
    </source>
</evidence>
<evidence type="ECO:0000313" key="3">
    <source>
        <dbReference type="Proteomes" id="UP000886847"/>
    </source>
</evidence>
<comment type="caution">
    <text evidence="2">The sequence shown here is derived from an EMBL/GenBank/DDBJ whole genome shotgun (WGS) entry which is preliminary data.</text>
</comment>
<keyword evidence="2" id="KW-0808">Transferase</keyword>
<dbReference type="EMBL" id="DXEW01000023">
    <property type="protein sequence ID" value="HIX50486.1"/>
    <property type="molecule type" value="Genomic_DNA"/>
</dbReference>
<dbReference type="Proteomes" id="UP000886847">
    <property type="component" value="Unassembled WGS sequence"/>
</dbReference>
<dbReference type="Pfam" id="PF00814">
    <property type="entry name" value="TsaD"/>
    <property type="match status" value="1"/>
</dbReference>
<dbReference type="SUPFAM" id="SSF53067">
    <property type="entry name" value="Actin-like ATPase domain"/>
    <property type="match status" value="1"/>
</dbReference>
<dbReference type="AlphaFoldDB" id="A0A9D2AVC8"/>
<dbReference type="InterPro" id="IPR000905">
    <property type="entry name" value="Gcp-like_dom"/>
</dbReference>
<reference evidence="2" key="2">
    <citation type="submission" date="2021-04" db="EMBL/GenBank/DDBJ databases">
        <authorList>
            <person name="Gilroy R."/>
        </authorList>
    </citation>
    <scope>NUCLEOTIDE SEQUENCE</scope>
    <source>
        <strain evidence="2">2189</strain>
    </source>
</reference>
<accession>A0A9D2AVC8</accession>
<dbReference type="Gene3D" id="3.30.420.40">
    <property type="match status" value="2"/>
</dbReference>
<dbReference type="NCBIfam" id="TIGR03725">
    <property type="entry name" value="T6A_YeaZ"/>
    <property type="match status" value="1"/>
</dbReference>
<feature type="domain" description="Gcp-like" evidence="1">
    <location>
        <begin position="34"/>
        <end position="131"/>
    </location>
</feature>
<dbReference type="EC" id="2.3.1.234" evidence="2"/>
<dbReference type="GO" id="GO:0061711">
    <property type="term" value="F:tRNA N(6)-L-threonylcarbamoyladenine synthase activity"/>
    <property type="evidence" value="ECO:0007669"/>
    <property type="project" value="UniProtKB-EC"/>
</dbReference>
<protein>
    <submittedName>
        <fullName evidence="2">tRNA (Adenosine(37)-N6)-threonylcarbamoyltransferase complex dimerization subunit type 1 TsaB</fullName>
        <ecNumber evidence="2">2.3.1.234</ecNumber>
    </submittedName>
</protein>
<reference evidence="2" key="1">
    <citation type="journal article" date="2021" name="PeerJ">
        <title>Extensive microbial diversity within the chicken gut microbiome revealed by metagenomics and culture.</title>
        <authorList>
            <person name="Gilroy R."/>
            <person name="Ravi A."/>
            <person name="Getino M."/>
            <person name="Pursley I."/>
            <person name="Horton D.L."/>
            <person name="Alikhan N.F."/>
            <person name="Baker D."/>
            <person name="Gharbi K."/>
            <person name="Hall N."/>
            <person name="Watson M."/>
            <person name="Adriaenssens E.M."/>
            <person name="Foster-Nyarko E."/>
            <person name="Jarju S."/>
            <person name="Secka A."/>
            <person name="Antonio M."/>
            <person name="Oren A."/>
            <person name="Chaudhuri R.R."/>
            <person name="La Ragione R."/>
            <person name="Hildebrand F."/>
            <person name="Pallen M.J."/>
        </authorList>
    </citation>
    <scope>NUCLEOTIDE SEQUENCE</scope>
    <source>
        <strain evidence="2">2189</strain>
    </source>
</reference>
<evidence type="ECO:0000259" key="1">
    <source>
        <dbReference type="Pfam" id="PF00814"/>
    </source>
</evidence>
<keyword evidence="2" id="KW-0012">Acyltransferase</keyword>
<proteinExistence type="predicted"/>
<sequence length="200" mass="21027">MQMKNFLAVDTSAEYMTVIACKEGAAHTVFEPACAMQHSVRLMDAVDEALQRAGLSPRACECFCAVTGPGSFTGIRIGISCAKGFAAACGAPTLGVTAFRLAAYTAEGKVLAALPAGRGSYYVCGFFEGKEVLAPACVGEEELKNLAREYAVYSAYELPVPHTRIDPAAGLLGCALSARPQDCGELGAVYVRRSQAEERA</sequence>
<name>A0A9D2AVC8_9FIRM</name>
<gene>
    <name evidence="2" type="primary">tsaB</name>
    <name evidence="2" type="ORF">H9851_04320</name>
</gene>
<organism evidence="2 3">
    <name type="scientific">Candidatus Borkfalkia faecavium</name>
    <dbReference type="NCBI Taxonomy" id="2838508"/>
    <lineage>
        <taxon>Bacteria</taxon>
        <taxon>Bacillati</taxon>
        <taxon>Bacillota</taxon>
        <taxon>Clostridia</taxon>
        <taxon>Christensenellales</taxon>
        <taxon>Christensenellaceae</taxon>
        <taxon>Candidatus Borkfalkia</taxon>
    </lineage>
</organism>